<dbReference type="Proteomes" id="UP000507962">
    <property type="component" value="Unassembled WGS sequence"/>
</dbReference>
<evidence type="ECO:0000256" key="1">
    <source>
        <dbReference type="SAM" id="MobiDB-lite"/>
    </source>
</evidence>
<name>A0A4V6YUF4_9BACT</name>
<feature type="transmembrane region" description="Helical" evidence="2">
    <location>
        <begin position="12"/>
        <end position="29"/>
    </location>
</feature>
<feature type="region of interest" description="Disordered" evidence="1">
    <location>
        <begin position="150"/>
        <end position="171"/>
    </location>
</feature>
<reference evidence="3 4" key="1">
    <citation type="submission" date="2019-03" db="EMBL/GenBank/DDBJ databases">
        <authorList>
            <person name="Nijsse B."/>
        </authorList>
    </citation>
    <scope>NUCLEOTIDE SEQUENCE [LARGE SCALE GENOMIC DNA]</scope>
    <source>
        <strain evidence="3">Desulfoluna butyratoxydans MSL71</strain>
    </source>
</reference>
<proteinExistence type="predicted"/>
<organism evidence="3 4">
    <name type="scientific">Desulfoluna butyratoxydans</name>
    <dbReference type="NCBI Taxonomy" id="231438"/>
    <lineage>
        <taxon>Bacteria</taxon>
        <taxon>Pseudomonadati</taxon>
        <taxon>Thermodesulfobacteriota</taxon>
        <taxon>Desulfobacteria</taxon>
        <taxon>Desulfobacterales</taxon>
        <taxon>Desulfolunaceae</taxon>
        <taxon>Desulfoluna</taxon>
    </lineage>
</organism>
<evidence type="ECO:0000256" key="2">
    <source>
        <dbReference type="SAM" id="Phobius"/>
    </source>
</evidence>
<feature type="transmembrane region" description="Helical" evidence="2">
    <location>
        <begin position="49"/>
        <end position="66"/>
    </location>
</feature>
<accession>A0A4V6YUF4</accession>
<protein>
    <submittedName>
        <fullName evidence="3">Uncharacterized protein</fullName>
    </submittedName>
</protein>
<evidence type="ECO:0000313" key="3">
    <source>
        <dbReference type="EMBL" id="VFQ46528.1"/>
    </source>
</evidence>
<dbReference type="EMBL" id="CAADHO010000009">
    <property type="protein sequence ID" value="VFQ46528.1"/>
    <property type="molecule type" value="Genomic_DNA"/>
</dbReference>
<gene>
    <name evidence="3" type="ORF">MSL71_41950</name>
</gene>
<keyword evidence="2" id="KW-1133">Transmembrane helix</keyword>
<dbReference type="RefSeq" id="WP_180144415.1">
    <property type="nucleotide sequence ID" value="NZ_CAADHO010000009.1"/>
</dbReference>
<keyword evidence="4" id="KW-1185">Reference proteome</keyword>
<keyword evidence="2" id="KW-0472">Membrane</keyword>
<keyword evidence="2" id="KW-0812">Transmembrane</keyword>
<evidence type="ECO:0000313" key="4">
    <source>
        <dbReference type="Proteomes" id="UP000507962"/>
    </source>
</evidence>
<sequence length="171" mass="19432">MKTNRISASQERLLLFITAAGTFLISGRFDLFERIVDITNTYEAFELDEFIMVCIVLVFCQAILLHRRWSSLKQAKKSLESRNTELREALTEIRQLKGIIPICASCKKIRDDQGYWHQVEAYLSAHSEARFSHGICPACMDTLCRTMDEETVLPPGSKPPPTDQHASPAKD</sequence>
<dbReference type="AlphaFoldDB" id="A0A4V6YUF4"/>